<dbReference type="InterPro" id="IPR058637">
    <property type="entry name" value="YknX-like_C"/>
</dbReference>
<name>A0A5C0UG95_9PROT</name>
<dbReference type="Gene3D" id="2.40.50.100">
    <property type="match status" value="1"/>
</dbReference>
<dbReference type="GO" id="GO:0015562">
    <property type="term" value="F:efflux transmembrane transporter activity"/>
    <property type="evidence" value="ECO:0007669"/>
    <property type="project" value="TreeGrafter"/>
</dbReference>
<dbReference type="NCBIfam" id="TIGR01730">
    <property type="entry name" value="RND_mfp"/>
    <property type="match status" value="1"/>
</dbReference>
<evidence type="ECO:0000313" key="5">
    <source>
        <dbReference type="Proteomes" id="UP000325004"/>
    </source>
</evidence>
<evidence type="ECO:0000256" key="1">
    <source>
        <dbReference type="ARBA" id="ARBA00009477"/>
    </source>
</evidence>
<reference evidence="4 5" key="1">
    <citation type="submission" date="2019-08" db="EMBL/GenBank/DDBJ databases">
        <title>Highly reduced genomes of protist endosymbionts show evolutionary convergence.</title>
        <authorList>
            <person name="George E."/>
            <person name="Husnik F."/>
            <person name="Tashyreva D."/>
            <person name="Prokopchuk G."/>
            <person name="Horak A."/>
            <person name="Kwong W.K."/>
            <person name="Lukes J."/>
            <person name="Keeling P.J."/>
        </authorList>
    </citation>
    <scope>NUCLEOTIDE SEQUENCE [LARGE SCALE GENOMIC DNA]</scope>
    <source>
        <strain evidence="4">1604LC</strain>
    </source>
</reference>
<evidence type="ECO:0000256" key="2">
    <source>
        <dbReference type="SAM" id="Phobius"/>
    </source>
</evidence>
<dbReference type="EMBL" id="CP043316">
    <property type="protein sequence ID" value="QEK38750.1"/>
    <property type="molecule type" value="Genomic_DNA"/>
</dbReference>
<feature type="domain" description="YknX-like C-terminal permuted SH3-like" evidence="3">
    <location>
        <begin position="282"/>
        <end position="345"/>
    </location>
</feature>
<feature type="transmembrane region" description="Helical" evidence="2">
    <location>
        <begin position="12"/>
        <end position="27"/>
    </location>
</feature>
<dbReference type="Gene3D" id="1.10.287.470">
    <property type="entry name" value="Helix hairpin bin"/>
    <property type="match status" value="1"/>
</dbReference>
<comment type="similarity">
    <text evidence="1">Belongs to the membrane fusion protein (MFP) (TC 8.A.1) family.</text>
</comment>
<keyword evidence="2" id="KW-1133">Transmembrane helix</keyword>
<keyword evidence="2" id="KW-0812">Transmembrane</keyword>
<sequence>MNFNYQNLNYKRIAIASLLGIGVLFFFKRSKPSRQKEAQAIVLGAERIKRGSMSERRVFPGVLKADKSVNITAEKSATIKHIRKDGEQIKAGELIMELFDDAEKNNALSAEAVMLEQKSQYARAVKLRKENIISDADLNSKESAYKKANADYQRALSEVSKMRFKAPFNGILGLIKYNEGSVLPYNQEAAVFISDGPLSVFFSVPETNASEIKKNTEVDVYPDTQDALPKTATIVAYEPQADSTHSISIKAKLNDESTNLIPGQFVRVNIPLGMKHNIIMAPEAAVRTHQGSSYVYKIENGKANYSPVKLGIRDDGKVEIVDGLSDGDIVITEAGDSLNDGLKVTPQILGEKN</sequence>
<dbReference type="KEGG" id="cpri:FZC34_02430"/>
<organism evidence="4 5">
    <name type="scientific">Candidatus Cytomitobacter primus</name>
    <dbReference type="NCBI Taxonomy" id="2066024"/>
    <lineage>
        <taxon>Bacteria</taxon>
        <taxon>Pseudomonadati</taxon>
        <taxon>Pseudomonadota</taxon>
        <taxon>Alphaproteobacteria</taxon>
        <taxon>Holosporales</taxon>
        <taxon>Holosporaceae</taxon>
        <taxon>Candidatus Cytomitobacter</taxon>
    </lineage>
</organism>
<evidence type="ECO:0000259" key="3">
    <source>
        <dbReference type="Pfam" id="PF25989"/>
    </source>
</evidence>
<dbReference type="Gene3D" id="2.40.420.20">
    <property type="match status" value="1"/>
</dbReference>
<dbReference type="InterPro" id="IPR006143">
    <property type="entry name" value="RND_pump_MFP"/>
</dbReference>
<dbReference type="Proteomes" id="UP000325004">
    <property type="component" value="Chromosome"/>
</dbReference>
<keyword evidence="5" id="KW-1185">Reference proteome</keyword>
<accession>A0A5C0UG95</accession>
<dbReference type="PANTHER" id="PTHR30469">
    <property type="entry name" value="MULTIDRUG RESISTANCE PROTEIN MDTA"/>
    <property type="match status" value="1"/>
</dbReference>
<dbReference type="GO" id="GO:1990281">
    <property type="term" value="C:efflux pump complex"/>
    <property type="evidence" value="ECO:0007669"/>
    <property type="project" value="TreeGrafter"/>
</dbReference>
<proteinExistence type="inferred from homology"/>
<dbReference type="Pfam" id="PF25989">
    <property type="entry name" value="YknX_C"/>
    <property type="match status" value="1"/>
</dbReference>
<dbReference type="AlphaFoldDB" id="A0A5C0UG95"/>
<dbReference type="SUPFAM" id="SSF111369">
    <property type="entry name" value="HlyD-like secretion proteins"/>
    <property type="match status" value="1"/>
</dbReference>
<protein>
    <submittedName>
        <fullName evidence="4">Efflux RND transporter periplasmic adaptor subunit</fullName>
    </submittedName>
</protein>
<keyword evidence="2" id="KW-0472">Membrane</keyword>
<dbReference type="OrthoDB" id="9806939at2"/>
<gene>
    <name evidence="4" type="ORF">FZC34_02430</name>
</gene>
<evidence type="ECO:0000313" key="4">
    <source>
        <dbReference type="EMBL" id="QEK38750.1"/>
    </source>
</evidence>
<dbReference type="Gene3D" id="2.40.30.170">
    <property type="match status" value="1"/>
</dbReference>
<dbReference type="RefSeq" id="WP_148971871.1">
    <property type="nucleotide sequence ID" value="NZ_CP043316.1"/>
</dbReference>